<keyword evidence="3" id="KW-1185">Reference proteome</keyword>
<feature type="compositionally biased region" description="Basic and acidic residues" evidence="2">
    <location>
        <begin position="204"/>
        <end position="217"/>
    </location>
</feature>
<accession>A0A1I7SZX1</accession>
<protein>
    <submittedName>
        <fullName evidence="4">Trichohyalin-like</fullName>
    </submittedName>
</protein>
<keyword evidence="1" id="KW-0175">Coiled coil</keyword>
<evidence type="ECO:0000256" key="2">
    <source>
        <dbReference type="SAM" id="MobiDB-lite"/>
    </source>
</evidence>
<feature type="region of interest" description="Disordered" evidence="2">
    <location>
        <begin position="181"/>
        <end position="241"/>
    </location>
</feature>
<dbReference type="AlphaFoldDB" id="A0A1I7SZX1"/>
<reference evidence="4" key="1">
    <citation type="submission" date="2016-11" db="UniProtKB">
        <authorList>
            <consortium name="WormBaseParasite"/>
        </authorList>
    </citation>
    <scope>IDENTIFICATION</scope>
</reference>
<feature type="coiled-coil region" evidence="1">
    <location>
        <begin position="23"/>
        <end position="78"/>
    </location>
</feature>
<dbReference type="WBParaSite" id="Csp11.Scaffold414.g1109.t1">
    <property type="protein sequence ID" value="Csp11.Scaffold414.g1109.t1"/>
    <property type="gene ID" value="Csp11.Scaffold414.g1109"/>
</dbReference>
<name>A0A1I7SZX1_9PELO</name>
<organism evidence="3 4">
    <name type="scientific">Caenorhabditis tropicalis</name>
    <dbReference type="NCBI Taxonomy" id="1561998"/>
    <lineage>
        <taxon>Eukaryota</taxon>
        <taxon>Metazoa</taxon>
        <taxon>Ecdysozoa</taxon>
        <taxon>Nematoda</taxon>
        <taxon>Chromadorea</taxon>
        <taxon>Rhabditida</taxon>
        <taxon>Rhabditina</taxon>
        <taxon>Rhabditomorpha</taxon>
        <taxon>Rhabditoidea</taxon>
        <taxon>Rhabditidae</taxon>
        <taxon>Peloderinae</taxon>
        <taxon>Caenorhabditis</taxon>
    </lineage>
</organism>
<dbReference type="Proteomes" id="UP000095282">
    <property type="component" value="Unplaced"/>
</dbReference>
<evidence type="ECO:0000313" key="4">
    <source>
        <dbReference type="WBParaSite" id="Csp11.Scaffold414.g1109.t1"/>
    </source>
</evidence>
<proteinExistence type="predicted"/>
<feature type="compositionally biased region" description="Basic and acidic residues" evidence="2">
    <location>
        <begin position="181"/>
        <end position="193"/>
    </location>
</feature>
<sequence length="241" mass="28323">MYLQRMTDEAVSIDALHKCATELGEKDKKLEQAGKKLTNIENELELSENEKKLQKTKNGELEKKIKELEKIIIQLRTSLDEAMDPELLQLEEQTEELELLRNTQASKDWILENQLVGEKEVLSYAKAENKRKTVENTQNFQETRLEAEENHILSLQAEFEEEENEPQEIREDLCKVEKEAEYEKDAKYEDREQLGFQSSALTQKRGEVEKKIEETGKRLKNQNITKRSADKEKEEPKRRKN</sequence>
<feature type="compositionally biased region" description="Basic and acidic residues" evidence="2">
    <location>
        <begin position="227"/>
        <end position="241"/>
    </location>
</feature>
<evidence type="ECO:0000313" key="3">
    <source>
        <dbReference type="Proteomes" id="UP000095282"/>
    </source>
</evidence>
<evidence type="ECO:0000256" key="1">
    <source>
        <dbReference type="SAM" id="Coils"/>
    </source>
</evidence>